<evidence type="ECO:0000256" key="8">
    <source>
        <dbReference type="ARBA" id="ARBA00038429"/>
    </source>
</evidence>
<dbReference type="InterPro" id="IPR006102">
    <property type="entry name" value="Ig-like_GH2"/>
</dbReference>
<feature type="domain" description="Mannosidase Ig/CBM-like" evidence="12">
    <location>
        <begin position="704"/>
        <end position="797"/>
    </location>
</feature>
<dbReference type="SUPFAM" id="SSF51445">
    <property type="entry name" value="(Trans)glycosidases"/>
    <property type="match status" value="1"/>
</dbReference>
<evidence type="ECO:0000313" key="15">
    <source>
        <dbReference type="Proteomes" id="UP001147746"/>
    </source>
</evidence>
<feature type="domain" description="Glycoside hydrolase family 2 immunoglobulin-like beta-sandwich" evidence="11">
    <location>
        <begin position="268"/>
        <end position="319"/>
    </location>
</feature>
<evidence type="ECO:0000256" key="5">
    <source>
        <dbReference type="ARBA" id="ARBA00023277"/>
    </source>
</evidence>
<dbReference type="GO" id="GO:0006516">
    <property type="term" value="P:glycoprotein catabolic process"/>
    <property type="evidence" value="ECO:0007669"/>
    <property type="project" value="TreeGrafter"/>
</dbReference>
<evidence type="ECO:0000256" key="2">
    <source>
        <dbReference type="ARBA" id="ARBA00004740"/>
    </source>
</evidence>
<evidence type="ECO:0000313" key="14">
    <source>
        <dbReference type="EMBL" id="KAJ5331990.1"/>
    </source>
</evidence>
<dbReference type="Gene3D" id="2.60.40.10">
    <property type="entry name" value="Immunoglobulins"/>
    <property type="match status" value="2"/>
</dbReference>
<dbReference type="GO" id="GO:0000272">
    <property type="term" value="P:polysaccharide catabolic process"/>
    <property type="evidence" value="ECO:0007669"/>
    <property type="project" value="UniProtKB-KW"/>
</dbReference>
<gene>
    <name evidence="14" type="ORF">N7476_001773</name>
</gene>
<keyword evidence="15" id="KW-1185">Reference proteome</keyword>
<reference evidence="14" key="1">
    <citation type="submission" date="2022-12" db="EMBL/GenBank/DDBJ databases">
        <authorList>
            <person name="Petersen C."/>
        </authorList>
    </citation>
    <scope>NUCLEOTIDE SEQUENCE</scope>
    <source>
        <strain evidence="14">IBT 21472</strain>
    </source>
</reference>
<evidence type="ECO:0000256" key="9">
    <source>
        <dbReference type="ARBA" id="ARBA00041069"/>
    </source>
</evidence>
<dbReference type="PANTHER" id="PTHR43730">
    <property type="entry name" value="BETA-MANNOSIDASE"/>
    <property type="match status" value="1"/>
</dbReference>
<dbReference type="InterPro" id="IPR008979">
    <property type="entry name" value="Galactose-bd-like_sf"/>
</dbReference>
<dbReference type="AlphaFoldDB" id="A0A9W9QEB7"/>
<comment type="catalytic activity">
    <reaction evidence="1">
        <text>Hydrolysis of terminal, non-reducing beta-D-mannose residues in beta-D-mannosides.</text>
        <dbReference type="EC" id="3.2.1.25"/>
    </reaction>
</comment>
<reference evidence="14" key="2">
    <citation type="journal article" date="2023" name="IMA Fungus">
        <title>Comparative genomic study of the Penicillium genus elucidates a diverse pangenome and 15 lateral gene transfer events.</title>
        <authorList>
            <person name="Petersen C."/>
            <person name="Sorensen T."/>
            <person name="Nielsen M.R."/>
            <person name="Sondergaard T.E."/>
            <person name="Sorensen J.L."/>
            <person name="Fitzpatrick D.A."/>
            <person name="Frisvad J.C."/>
            <person name="Nielsen K.L."/>
        </authorList>
    </citation>
    <scope>NUCLEOTIDE SEQUENCE</scope>
    <source>
        <strain evidence="14">IBT 21472</strain>
    </source>
</reference>
<evidence type="ECO:0000259" key="11">
    <source>
        <dbReference type="Pfam" id="PF00703"/>
    </source>
</evidence>
<dbReference type="Pfam" id="PF00703">
    <property type="entry name" value="Glyco_hydro_2"/>
    <property type="match status" value="1"/>
</dbReference>
<evidence type="ECO:0000256" key="10">
    <source>
        <dbReference type="ARBA" id="ARBA00041614"/>
    </source>
</evidence>
<comment type="similarity">
    <text evidence="8">Belongs to the glycosyl hydrolase 2 family. Beta-mannosidase B subfamily.</text>
</comment>
<dbReference type="Pfam" id="PF17786">
    <property type="entry name" value="Mannosidase_ig"/>
    <property type="match status" value="1"/>
</dbReference>
<organism evidence="14 15">
    <name type="scientific">Penicillium atrosanguineum</name>
    <dbReference type="NCBI Taxonomy" id="1132637"/>
    <lineage>
        <taxon>Eukaryota</taxon>
        <taxon>Fungi</taxon>
        <taxon>Dikarya</taxon>
        <taxon>Ascomycota</taxon>
        <taxon>Pezizomycotina</taxon>
        <taxon>Eurotiomycetes</taxon>
        <taxon>Eurotiomycetidae</taxon>
        <taxon>Eurotiales</taxon>
        <taxon>Aspergillaceae</taxon>
        <taxon>Penicillium</taxon>
    </lineage>
</organism>
<dbReference type="InterPro" id="IPR013783">
    <property type="entry name" value="Ig-like_fold"/>
</dbReference>
<evidence type="ECO:0000259" key="13">
    <source>
        <dbReference type="Pfam" id="PF22666"/>
    </source>
</evidence>
<evidence type="ECO:0000259" key="12">
    <source>
        <dbReference type="Pfam" id="PF17786"/>
    </source>
</evidence>
<dbReference type="SUPFAM" id="SSF49303">
    <property type="entry name" value="beta-Galactosidase/glucuronidase domain"/>
    <property type="match status" value="2"/>
</dbReference>
<sequence length="872" mass="99905">MAVFKSTPLTSAWSFKQVGNVNAPEWTDGFLPVSQFPTNVHLDLIKHGKIPDPYIGLNEYDVQWVGEQKWQYRTSFSPMSSSAEAGVKYVLRFEGLDTFATVSLNETIILEADNMHRTYRVDVTEKLQQGTNTMDILFDVPLVKGRELMEQSNHHVVQFNGSTEKSRVFVRKAQYHYGWNWGIKFVNIALFSTGPELMTCGPWRPIVLEEYSAKISDLSSHVTINTANRAASVKAIIETECSLPGDKINLRAWGVDGQALGEPNLRSLHDDRAEVILEIQDAQFWWPVGYGSQPLYTLTADLIRNEIVVLSISKKIGLREAKLVRQPFKDAPGETFFIAINGVSIYSNGSNWCPADHFVPRVTPERYRTQLKLLAQGNQNTIRVWAGGVFEEDIFYDICDELGILVWQDFMFACAAYPVHESFIQNITAEVDDNVRRLRHHPCIVAWNGNNEDYLFAELFKTNYDPKDTNPENWLNSTFPARYIYEVVLPGLCQTLLPGSNYHPGSPWGGASFNDATVGDTHRWEVWHYLLPWQKYPELKSRFISEFGMASLPHIKTIDSYLIDSPAFERHPHSRTVDEHNKEHQHERKLATYLVENFRYTYDLEEYIYISQLNQAEALTCALRSWRREWQGEGKEYCGGALIWQLNSTWQVTSKALIDWFNRPKMAYYTVKRDMAPITLGIKRDQTKSPKFKYTRAFIDKVTVVEAWATNLTLELAGFILSLQVFELPSGKEIFSKEEPCELPPNQSLEIFHESLSGLVTDSQKQDRPLVVSARLIDPSTKNVVARCTNWPQPYRYLDIPTPLLTIRVENDQIFVSTEDVPVKGLWLYVEDVDTVEFSDNCIDLIPGDEQIITTRGLDKSKVSARYYGMKI</sequence>
<dbReference type="Gene3D" id="2.60.120.260">
    <property type="entry name" value="Galactose-binding domain-like"/>
    <property type="match status" value="1"/>
</dbReference>
<accession>A0A9W9QEB7</accession>
<keyword evidence="4" id="KW-0378">Hydrolase</keyword>
<feature type="domain" description="Beta-mannosidase-like galactose-binding" evidence="13">
    <location>
        <begin position="13"/>
        <end position="204"/>
    </location>
</feature>
<dbReference type="EMBL" id="JAPZBO010000001">
    <property type="protein sequence ID" value="KAJ5331990.1"/>
    <property type="molecule type" value="Genomic_DNA"/>
</dbReference>
<proteinExistence type="inferred from homology"/>
<dbReference type="GO" id="GO:0004567">
    <property type="term" value="F:beta-mannosidase activity"/>
    <property type="evidence" value="ECO:0007669"/>
    <property type="project" value="UniProtKB-EC"/>
</dbReference>
<keyword evidence="7" id="KW-0624">Polysaccharide degradation</keyword>
<comment type="caution">
    <text evidence="14">The sequence shown here is derived from an EMBL/GenBank/DDBJ whole genome shotgun (WGS) entry which is preliminary data.</text>
</comment>
<dbReference type="InterPro" id="IPR054593">
    <property type="entry name" value="Beta-mannosidase-like_N2"/>
</dbReference>
<evidence type="ECO:0000256" key="3">
    <source>
        <dbReference type="ARBA" id="ARBA00012754"/>
    </source>
</evidence>
<dbReference type="Gene3D" id="3.20.20.80">
    <property type="entry name" value="Glycosidases"/>
    <property type="match status" value="1"/>
</dbReference>
<evidence type="ECO:0000256" key="1">
    <source>
        <dbReference type="ARBA" id="ARBA00000829"/>
    </source>
</evidence>
<protein>
    <recommendedName>
        <fullName evidence="9">Beta-mannosidase B</fullName>
        <ecNumber evidence="3">3.2.1.25</ecNumber>
    </recommendedName>
    <alternativeName>
        <fullName evidence="10">Mannanase B</fullName>
    </alternativeName>
</protein>
<dbReference type="EC" id="3.2.1.25" evidence="3"/>
<dbReference type="FunFam" id="3.20.20.80:FF:000050">
    <property type="entry name" value="Beta-mannosidase B"/>
    <property type="match status" value="1"/>
</dbReference>
<dbReference type="Pfam" id="PF22666">
    <property type="entry name" value="Glyco_hydro_2_N2"/>
    <property type="match status" value="1"/>
</dbReference>
<evidence type="ECO:0000256" key="6">
    <source>
        <dbReference type="ARBA" id="ARBA00023295"/>
    </source>
</evidence>
<dbReference type="SUPFAM" id="SSF49785">
    <property type="entry name" value="Galactose-binding domain-like"/>
    <property type="match status" value="1"/>
</dbReference>
<dbReference type="Proteomes" id="UP001147746">
    <property type="component" value="Unassembled WGS sequence"/>
</dbReference>
<keyword evidence="5" id="KW-0119">Carbohydrate metabolism</keyword>
<evidence type="ECO:0000256" key="7">
    <source>
        <dbReference type="ARBA" id="ARBA00023326"/>
    </source>
</evidence>
<keyword evidence="6" id="KW-0326">Glycosidase</keyword>
<dbReference type="InterPro" id="IPR036156">
    <property type="entry name" value="Beta-gal/glucu_dom_sf"/>
</dbReference>
<evidence type="ECO:0000256" key="4">
    <source>
        <dbReference type="ARBA" id="ARBA00022801"/>
    </source>
</evidence>
<comment type="pathway">
    <text evidence="2">Glycan metabolism; N-glycan degradation.</text>
</comment>
<dbReference type="InterPro" id="IPR041447">
    <property type="entry name" value="Mannosidase_ig"/>
</dbReference>
<dbReference type="InterPro" id="IPR017853">
    <property type="entry name" value="GH"/>
</dbReference>
<name>A0A9W9QEB7_9EURO</name>
<dbReference type="InterPro" id="IPR050887">
    <property type="entry name" value="Beta-mannosidase_GH2"/>
</dbReference>
<dbReference type="PANTHER" id="PTHR43730:SF1">
    <property type="entry name" value="BETA-MANNOSIDASE"/>
    <property type="match status" value="1"/>
</dbReference>